<dbReference type="InParanoid" id="D1C9V7"/>
<dbReference type="STRING" id="479434.Sthe_3200"/>
<dbReference type="KEGG" id="sti:Sthe_3200"/>
<evidence type="ECO:0000313" key="3">
    <source>
        <dbReference type="EMBL" id="ACZ40600.1"/>
    </source>
</evidence>
<dbReference type="eggNOG" id="COG4961">
    <property type="taxonomic scope" value="Bacteria"/>
</dbReference>
<reference evidence="4" key="1">
    <citation type="submission" date="2009-11" db="EMBL/GenBank/DDBJ databases">
        <title>The complete chromosome 2 of Sphaerobacter thermophilus DSM 20745.</title>
        <authorList>
            <person name="Lucas S."/>
            <person name="Copeland A."/>
            <person name="Lapidus A."/>
            <person name="Glavina del Rio T."/>
            <person name="Dalin E."/>
            <person name="Tice H."/>
            <person name="Bruce D."/>
            <person name="Goodwin L."/>
            <person name="Pitluck S."/>
            <person name="Kyrpides N."/>
            <person name="Mavromatis K."/>
            <person name="Ivanova N."/>
            <person name="Mikhailova N."/>
            <person name="LaButti K.M."/>
            <person name="Clum A."/>
            <person name="Sun H.I."/>
            <person name="Brettin T."/>
            <person name="Detter J.C."/>
            <person name="Han C."/>
            <person name="Larimer F."/>
            <person name="Land M."/>
            <person name="Hauser L."/>
            <person name="Markowitz V."/>
            <person name="Cheng J.F."/>
            <person name="Hugenholtz P."/>
            <person name="Woyke T."/>
            <person name="Wu D."/>
            <person name="Steenblock K."/>
            <person name="Schneider S."/>
            <person name="Pukall R."/>
            <person name="Goeker M."/>
            <person name="Klenk H.P."/>
            <person name="Eisen J.A."/>
        </authorList>
    </citation>
    <scope>NUCLEOTIDE SEQUENCE [LARGE SCALE GENOMIC DNA]</scope>
    <source>
        <strain evidence="4">ATCC 49802 / DSM 20745 / S 6022</strain>
    </source>
</reference>
<evidence type="ECO:0000256" key="1">
    <source>
        <dbReference type="SAM" id="Phobius"/>
    </source>
</evidence>
<keyword evidence="1" id="KW-0812">Transmembrane</keyword>
<dbReference type="HOGENOM" id="CLU_122851_2_0_0"/>
<evidence type="ECO:0000313" key="4">
    <source>
        <dbReference type="Proteomes" id="UP000002027"/>
    </source>
</evidence>
<keyword evidence="1" id="KW-0472">Membrane</keyword>
<keyword evidence="1" id="KW-1133">Transmembrane helix</keyword>
<proteinExistence type="predicted"/>
<gene>
    <name evidence="3" type="ordered locus">Sthe_3200</name>
</gene>
<sequence>MRVWANKHTTPRWRTPGQSLVELAIALPLLLLLLLGTIDLGRMFVDYVQMRNAAFRGVRYGMTAPDDTNGIRQRVHAHGVPADTAVTVTCRPVACSQVQLGQDDATITVSATRTFRPVTTSFLQSFFGLGPVNLRAQATARIAT</sequence>
<name>D1C9V7_SPHTD</name>
<feature type="transmembrane region" description="Helical" evidence="1">
    <location>
        <begin position="20"/>
        <end position="41"/>
    </location>
</feature>
<dbReference type="Pfam" id="PF07811">
    <property type="entry name" value="TadE"/>
    <property type="match status" value="1"/>
</dbReference>
<feature type="domain" description="TadE-like" evidence="2">
    <location>
        <begin position="17"/>
        <end position="59"/>
    </location>
</feature>
<reference evidence="3 4" key="2">
    <citation type="journal article" date="2010" name="Stand. Genomic Sci.">
        <title>Complete genome sequence of Desulfohalobium retbaense type strain (HR(100)).</title>
        <authorList>
            <person name="Spring S."/>
            <person name="Nolan M."/>
            <person name="Lapidus A."/>
            <person name="Glavina Del Rio T."/>
            <person name="Copeland A."/>
            <person name="Tice H."/>
            <person name="Cheng J.F."/>
            <person name="Lucas S."/>
            <person name="Land M."/>
            <person name="Chen F."/>
            <person name="Bruce D."/>
            <person name="Goodwin L."/>
            <person name="Pitluck S."/>
            <person name="Ivanova N."/>
            <person name="Mavromatis K."/>
            <person name="Mikhailova N."/>
            <person name="Pati A."/>
            <person name="Chen A."/>
            <person name="Palaniappan K."/>
            <person name="Hauser L."/>
            <person name="Chang Y.J."/>
            <person name="Jeffries C.D."/>
            <person name="Munk C."/>
            <person name="Kiss H."/>
            <person name="Chain P."/>
            <person name="Han C."/>
            <person name="Brettin T."/>
            <person name="Detter J.C."/>
            <person name="Schuler E."/>
            <person name="Goker M."/>
            <person name="Rohde M."/>
            <person name="Bristow J."/>
            <person name="Eisen J.A."/>
            <person name="Markowitz V."/>
            <person name="Hugenholtz P."/>
            <person name="Kyrpides N.C."/>
            <person name="Klenk H.P."/>
        </authorList>
    </citation>
    <scope>NUCLEOTIDE SEQUENCE [LARGE SCALE GENOMIC DNA]</scope>
    <source>
        <strain evidence="4">ATCC 49802 / DSM 20745 / S 6022</strain>
    </source>
</reference>
<dbReference type="EMBL" id="CP001824">
    <property type="protein sequence ID" value="ACZ40600.1"/>
    <property type="molecule type" value="Genomic_DNA"/>
</dbReference>
<accession>D1C9V7</accession>
<keyword evidence="4" id="KW-1185">Reference proteome</keyword>
<protein>
    <submittedName>
        <fullName evidence="3">TadE family protein</fullName>
    </submittedName>
</protein>
<evidence type="ECO:0000259" key="2">
    <source>
        <dbReference type="Pfam" id="PF07811"/>
    </source>
</evidence>
<organism evidence="3 4">
    <name type="scientific">Sphaerobacter thermophilus (strain ATCC 49802 / DSM 20745 / KCCM 41009 / NCIMB 13125 / S 6022)</name>
    <dbReference type="NCBI Taxonomy" id="479434"/>
    <lineage>
        <taxon>Bacteria</taxon>
        <taxon>Pseudomonadati</taxon>
        <taxon>Thermomicrobiota</taxon>
        <taxon>Thermomicrobia</taxon>
        <taxon>Sphaerobacterales</taxon>
        <taxon>Sphaerobacterineae</taxon>
        <taxon>Sphaerobacteraceae</taxon>
        <taxon>Sphaerobacter</taxon>
    </lineage>
</organism>
<dbReference type="AlphaFoldDB" id="D1C9V7"/>
<dbReference type="InterPro" id="IPR012495">
    <property type="entry name" value="TadE-like_dom"/>
</dbReference>
<dbReference type="Proteomes" id="UP000002027">
    <property type="component" value="Chromosome 2"/>
</dbReference>